<evidence type="ECO:0000256" key="4">
    <source>
        <dbReference type="PIRSR" id="PIRSR606710-2"/>
    </source>
</evidence>
<dbReference type="PROSITE" id="PS50231">
    <property type="entry name" value="RICIN_B_LECTIN"/>
    <property type="match status" value="1"/>
</dbReference>
<dbReference type="SUPFAM" id="SSF75005">
    <property type="entry name" value="Arabinanase/levansucrase/invertase"/>
    <property type="match status" value="1"/>
</dbReference>
<feature type="site" description="Important for catalytic activity, responsible for pKa modulation of the active site Glu and correct orientation of both the proton donor and substrate" evidence="4">
    <location>
        <position position="157"/>
    </location>
</feature>
<dbReference type="CDD" id="cd18822">
    <property type="entry name" value="GH43_CtGH43-like"/>
    <property type="match status" value="1"/>
</dbReference>
<evidence type="ECO:0000259" key="6">
    <source>
        <dbReference type="SMART" id="SM00458"/>
    </source>
</evidence>
<dbReference type="InterPro" id="IPR006710">
    <property type="entry name" value="Glyco_hydro_43"/>
</dbReference>
<comment type="similarity">
    <text evidence="1 5">Belongs to the glycosyl hydrolase 43 family.</text>
</comment>
<dbReference type="CDD" id="cd23458">
    <property type="entry name" value="beta-trefoil_Ricin_AgaB34-like"/>
    <property type="match status" value="1"/>
</dbReference>
<organism evidence="7 8">
    <name type="scientific">Nonomuraea diastatica</name>
    <dbReference type="NCBI Taxonomy" id="1848329"/>
    <lineage>
        <taxon>Bacteria</taxon>
        <taxon>Bacillati</taxon>
        <taxon>Actinomycetota</taxon>
        <taxon>Actinomycetes</taxon>
        <taxon>Streptosporangiales</taxon>
        <taxon>Streptosporangiaceae</taxon>
        <taxon>Nonomuraea</taxon>
    </lineage>
</organism>
<dbReference type="SUPFAM" id="SSF50370">
    <property type="entry name" value="Ricin B-like lectins"/>
    <property type="match status" value="1"/>
</dbReference>
<comment type="caution">
    <text evidence="7">The sequence shown here is derived from an EMBL/GenBank/DDBJ whole genome shotgun (WGS) entry which is preliminary data.</text>
</comment>
<dbReference type="PANTHER" id="PTHR22925">
    <property type="entry name" value="GLYCOSYL HYDROLASE 43 FAMILY MEMBER"/>
    <property type="match status" value="1"/>
</dbReference>
<dbReference type="EMBL" id="SMKP01000034">
    <property type="protein sequence ID" value="TDD21531.1"/>
    <property type="molecule type" value="Genomic_DNA"/>
</dbReference>
<evidence type="ECO:0000313" key="8">
    <source>
        <dbReference type="Proteomes" id="UP000294543"/>
    </source>
</evidence>
<sequence>MPPLVLPAAVAGEARTAAVTVAVTNGVQFTGAAGKPLHAHAGGVIRVRGYFYWFGQNAHGNNRFRFISVYRSTDLRTWEFRNHVLTQSSAPELKVAGLWRPKVIYNARTKQYVLWMRKEKKEGDFSQGRVAVATSPTVDGDYRYRGSYRPLNDKSFDMTVFRDDDGQAYLISTTNAQEDLTIFRLTPDYLRVAARVTTLRGVKREAQAIFKRGGVYFLVSSGVTGWQPNQAKYATATRIAGPWSRMADVGDSIAYGSQAAHVLPVQGSATTSYLYMGDRHANAWGGKINASEYVWLPLRFPSTRSLSMRWYPRVSINTATGVVRGLGSGHAYEIVRARHSGKCLTVRWSSRADGAGTAQQPCGTAASQNQHWQVLGLGNGYHQLVARHSHKCLTVPSSSTASGVRVTQRTCGTGANQQWRLTRTTGGYYRITARHSGKCLDIRYGSAASGVRAIQFTCKGSANQQWRRAGAPY</sequence>
<dbReference type="PANTHER" id="PTHR22925:SF3">
    <property type="entry name" value="GLYCOSYL HYDROLASE FAMILY PROTEIN 43"/>
    <property type="match status" value="1"/>
</dbReference>
<proteinExistence type="inferred from homology"/>
<dbReference type="GO" id="GO:0005975">
    <property type="term" value="P:carbohydrate metabolic process"/>
    <property type="evidence" value="ECO:0007669"/>
    <property type="project" value="InterPro"/>
</dbReference>
<keyword evidence="3 5" id="KW-0326">Glycosidase</keyword>
<evidence type="ECO:0000256" key="1">
    <source>
        <dbReference type="ARBA" id="ARBA00009865"/>
    </source>
</evidence>
<dbReference type="SMART" id="SM00458">
    <property type="entry name" value="RICIN"/>
    <property type="match status" value="1"/>
</dbReference>
<dbReference type="InterPro" id="IPR023296">
    <property type="entry name" value="Glyco_hydro_beta-prop_sf"/>
</dbReference>
<evidence type="ECO:0000256" key="3">
    <source>
        <dbReference type="ARBA" id="ARBA00023295"/>
    </source>
</evidence>
<dbReference type="OrthoDB" id="273314at2"/>
<dbReference type="Gene3D" id="2.80.10.50">
    <property type="match status" value="1"/>
</dbReference>
<name>A0A4R4WV38_9ACTN</name>
<reference evidence="7 8" key="1">
    <citation type="submission" date="2019-03" db="EMBL/GenBank/DDBJ databases">
        <title>Draft genome sequences of novel Actinobacteria.</title>
        <authorList>
            <person name="Sahin N."/>
            <person name="Ay H."/>
            <person name="Saygin H."/>
        </authorList>
    </citation>
    <scope>NUCLEOTIDE SEQUENCE [LARGE SCALE GENOMIC DNA]</scope>
    <source>
        <strain evidence="7 8">KC712</strain>
    </source>
</reference>
<dbReference type="GO" id="GO:0004553">
    <property type="term" value="F:hydrolase activity, hydrolyzing O-glycosyl compounds"/>
    <property type="evidence" value="ECO:0007669"/>
    <property type="project" value="InterPro"/>
</dbReference>
<dbReference type="Pfam" id="PF14200">
    <property type="entry name" value="RicinB_lectin_2"/>
    <property type="match status" value="1"/>
</dbReference>
<protein>
    <submittedName>
        <fullName evidence="7">Beta-xylosidase</fullName>
    </submittedName>
</protein>
<gene>
    <name evidence="7" type="ORF">E1294_14670</name>
</gene>
<evidence type="ECO:0000256" key="5">
    <source>
        <dbReference type="RuleBase" id="RU361187"/>
    </source>
</evidence>
<evidence type="ECO:0000313" key="7">
    <source>
        <dbReference type="EMBL" id="TDD21531.1"/>
    </source>
</evidence>
<keyword evidence="8" id="KW-1185">Reference proteome</keyword>
<dbReference type="Pfam" id="PF04616">
    <property type="entry name" value="Glyco_hydro_43"/>
    <property type="match status" value="1"/>
</dbReference>
<feature type="domain" description="Ricin B lectin" evidence="6">
    <location>
        <begin position="329"/>
        <end position="469"/>
    </location>
</feature>
<keyword evidence="2 5" id="KW-0378">Hydrolase</keyword>
<evidence type="ECO:0000256" key="2">
    <source>
        <dbReference type="ARBA" id="ARBA00022801"/>
    </source>
</evidence>
<accession>A0A4R4WV38</accession>
<dbReference type="Gene3D" id="2.115.10.20">
    <property type="entry name" value="Glycosyl hydrolase domain, family 43"/>
    <property type="match status" value="1"/>
</dbReference>
<dbReference type="Proteomes" id="UP000294543">
    <property type="component" value="Unassembled WGS sequence"/>
</dbReference>
<dbReference type="InterPro" id="IPR035992">
    <property type="entry name" value="Ricin_B-like_lectins"/>
</dbReference>
<dbReference type="InterPro" id="IPR000772">
    <property type="entry name" value="Ricin_B_lectin"/>
</dbReference>
<dbReference type="AlphaFoldDB" id="A0A4R4WV38"/>